<dbReference type="EMBL" id="CAJOBH010228913">
    <property type="protein sequence ID" value="CAF5063446.1"/>
    <property type="molecule type" value="Genomic_DNA"/>
</dbReference>
<evidence type="ECO:0000313" key="2">
    <source>
        <dbReference type="Proteomes" id="UP000681967"/>
    </source>
</evidence>
<feature type="non-terminal residue" evidence="1">
    <location>
        <position position="1"/>
    </location>
</feature>
<gene>
    <name evidence="1" type="ORF">BYL167_LOCUS59593</name>
</gene>
<proteinExistence type="predicted"/>
<dbReference type="AlphaFoldDB" id="A0A8S3EMK1"/>
<sequence>IEVKWSIVSAIDAWMHFSFRTCFVKHNVQYQTNNIRRNCTWERTMKVDF</sequence>
<organism evidence="1 2">
    <name type="scientific">Rotaria magnacalcarata</name>
    <dbReference type="NCBI Taxonomy" id="392030"/>
    <lineage>
        <taxon>Eukaryota</taxon>
        <taxon>Metazoa</taxon>
        <taxon>Spiralia</taxon>
        <taxon>Gnathifera</taxon>
        <taxon>Rotifera</taxon>
        <taxon>Eurotatoria</taxon>
        <taxon>Bdelloidea</taxon>
        <taxon>Philodinida</taxon>
        <taxon>Philodinidae</taxon>
        <taxon>Rotaria</taxon>
    </lineage>
</organism>
<evidence type="ECO:0000313" key="1">
    <source>
        <dbReference type="EMBL" id="CAF5063446.1"/>
    </source>
</evidence>
<name>A0A8S3EMK1_9BILA</name>
<comment type="caution">
    <text evidence="1">The sequence shown here is derived from an EMBL/GenBank/DDBJ whole genome shotgun (WGS) entry which is preliminary data.</text>
</comment>
<dbReference type="Proteomes" id="UP000681967">
    <property type="component" value="Unassembled WGS sequence"/>
</dbReference>
<reference evidence="1" key="1">
    <citation type="submission" date="2021-02" db="EMBL/GenBank/DDBJ databases">
        <authorList>
            <person name="Nowell W R."/>
        </authorList>
    </citation>
    <scope>NUCLEOTIDE SEQUENCE</scope>
</reference>
<accession>A0A8S3EMK1</accession>
<protein>
    <submittedName>
        <fullName evidence="1">Uncharacterized protein</fullName>
    </submittedName>
</protein>